<dbReference type="EMBL" id="FOUP01000009">
    <property type="protein sequence ID" value="SFO07202.1"/>
    <property type="molecule type" value="Genomic_DNA"/>
</dbReference>
<dbReference type="AlphaFoldDB" id="A0A1I5E6V4"/>
<dbReference type="RefSeq" id="WP_211841278.1">
    <property type="nucleotide sequence ID" value="NZ_FOUP01000009.1"/>
</dbReference>
<reference evidence="2 5" key="2">
    <citation type="submission" date="2018-10" db="EMBL/GenBank/DDBJ databases">
        <title>Sequencing the genomes of 1000 actinobacteria strains.</title>
        <authorList>
            <person name="Klenk H.-P."/>
        </authorList>
    </citation>
    <scope>NUCLEOTIDE SEQUENCE [LARGE SCALE GENOMIC DNA]</scope>
    <source>
        <strain evidence="2 5">DSM 45119</strain>
    </source>
</reference>
<name>A0A1I5E6V4_9PSEU</name>
<accession>A0A1I5E6V4</accession>
<feature type="domain" description="AB hydrolase-1" evidence="1">
    <location>
        <begin position="167"/>
        <end position="401"/>
    </location>
</feature>
<gene>
    <name evidence="2" type="ORF">ATL45_5071</name>
    <name evidence="3" type="ORF">SAMN05421805_10938</name>
</gene>
<proteinExistence type="predicted"/>
<protein>
    <submittedName>
        <fullName evidence="3">Pimeloyl-ACP methyl ester carboxylesterase</fullName>
    </submittedName>
</protein>
<evidence type="ECO:0000313" key="2">
    <source>
        <dbReference type="EMBL" id="RKT86693.1"/>
    </source>
</evidence>
<organism evidence="3 4">
    <name type="scientific">Saccharopolyspora antimicrobica</name>
    <dbReference type="NCBI Taxonomy" id="455193"/>
    <lineage>
        <taxon>Bacteria</taxon>
        <taxon>Bacillati</taxon>
        <taxon>Actinomycetota</taxon>
        <taxon>Actinomycetes</taxon>
        <taxon>Pseudonocardiales</taxon>
        <taxon>Pseudonocardiaceae</taxon>
        <taxon>Saccharopolyspora</taxon>
    </lineage>
</organism>
<dbReference type="Gene3D" id="3.40.50.1820">
    <property type="entry name" value="alpha/beta hydrolase"/>
    <property type="match status" value="1"/>
</dbReference>
<dbReference type="InterPro" id="IPR050228">
    <property type="entry name" value="Carboxylesterase_BioH"/>
</dbReference>
<dbReference type="GO" id="GO:0003824">
    <property type="term" value="F:catalytic activity"/>
    <property type="evidence" value="ECO:0007669"/>
    <property type="project" value="UniProtKB-ARBA"/>
</dbReference>
<dbReference type="PANTHER" id="PTHR43194:SF2">
    <property type="entry name" value="PEROXISOMAL MEMBRANE PROTEIN LPX1"/>
    <property type="match status" value="1"/>
</dbReference>
<dbReference type="PANTHER" id="PTHR43194">
    <property type="entry name" value="HYDROLASE ALPHA/BETA FOLD FAMILY"/>
    <property type="match status" value="1"/>
</dbReference>
<dbReference type="Proteomes" id="UP000270697">
    <property type="component" value="Unassembled WGS sequence"/>
</dbReference>
<reference evidence="3 4" key="1">
    <citation type="submission" date="2016-10" db="EMBL/GenBank/DDBJ databases">
        <authorList>
            <person name="de Groot N.N."/>
        </authorList>
    </citation>
    <scope>NUCLEOTIDE SEQUENCE [LARGE SCALE GENOMIC DNA]</scope>
    <source>
        <strain evidence="3 4">CPCC 201259</strain>
    </source>
</reference>
<keyword evidence="5" id="KW-1185">Reference proteome</keyword>
<dbReference type="InterPro" id="IPR000073">
    <property type="entry name" value="AB_hydrolase_1"/>
</dbReference>
<dbReference type="Pfam" id="PF12697">
    <property type="entry name" value="Abhydrolase_6"/>
    <property type="match status" value="1"/>
</dbReference>
<sequence>MTTAWLDADLARWTETCRDDRELSGLAAAATVTFGIRADDRTALFGFHGGELAEPAGNPDFVLVAADADWRRFFQPVPPPAHQNFFGMLMRVPGARVEGSELAMAQHAHIVRRVLELGREAISGPLAVPAAHPARGKAHLRPGYVRIGVRGEPVEIFYEEAGAGPDVLLLHTAGADARQYHELMADPALTSRCRLVAFDLPGHGRSGLLPGVVPGGYSLTTDQYATTVLAVIDALGLDSPVVSGSSMGGEICLELAHRAPHALGGVIACEASDRVPGRKVPWAKHPEVNESTFVPEWVYGLMAPQSPERCRREVWWGYSQGGFGTFAGDIDFYSGDWDGRDRVGEIDTSRCPVIMMTGEYDYSCTPAMSAATARKIPGAVFWPMPGLGHFPMAENPPLFAEHFAAALDRLGIP</sequence>
<evidence type="ECO:0000313" key="3">
    <source>
        <dbReference type="EMBL" id="SFO07202.1"/>
    </source>
</evidence>
<dbReference type="STRING" id="455193.SAMN05421805_10938"/>
<dbReference type="InterPro" id="IPR029058">
    <property type="entry name" value="AB_hydrolase_fold"/>
</dbReference>
<evidence type="ECO:0000313" key="4">
    <source>
        <dbReference type="Proteomes" id="UP000199398"/>
    </source>
</evidence>
<evidence type="ECO:0000313" key="5">
    <source>
        <dbReference type="Proteomes" id="UP000270697"/>
    </source>
</evidence>
<evidence type="ECO:0000259" key="1">
    <source>
        <dbReference type="Pfam" id="PF12697"/>
    </source>
</evidence>
<dbReference type="SUPFAM" id="SSF53474">
    <property type="entry name" value="alpha/beta-Hydrolases"/>
    <property type="match status" value="1"/>
</dbReference>
<dbReference type="EMBL" id="RBXX01000002">
    <property type="protein sequence ID" value="RKT86693.1"/>
    <property type="molecule type" value="Genomic_DNA"/>
</dbReference>
<dbReference type="Proteomes" id="UP000199398">
    <property type="component" value="Unassembled WGS sequence"/>
</dbReference>